<accession>A0ABU1PYQ2</accession>
<keyword evidence="5 7" id="KW-0472">Membrane</keyword>
<evidence type="ECO:0000313" key="9">
    <source>
        <dbReference type="Proteomes" id="UP001268819"/>
    </source>
</evidence>
<evidence type="ECO:0000313" key="8">
    <source>
        <dbReference type="EMBL" id="MDR6595777.1"/>
    </source>
</evidence>
<dbReference type="CDD" id="cd06581">
    <property type="entry name" value="TM_PBP1_LivM_like"/>
    <property type="match status" value="1"/>
</dbReference>
<keyword evidence="3 7" id="KW-0812">Transmembrane</keyword>
<dbReference type="InterPro" id="IPR043428">
    <property type="entry name" value="LivM-like"/>
</dbReference>
<dbReference type="PANTHER" id="PTHR30482">
    <property type="entry name" value="HIGH-AFFINITY BRANCHED-CHAIN AMINO ACID TRANSPORT SYSTEM PERMEASE"/>
    <property type="match status" value="1"/>
</dbReference>
<keyword evidence="9" id="KW-1185">Reference proteome</keyword>
<feature type="transmembrane region" description="Helical" evidence="7">
    <location>
        <begin position="62"/>
        <end position="81"/>
    </location>
</feature>
<evidence type="ECO:0000256" key="3">
    <source>
        <dbReference type="ARBA" id="ARBA00022692"/>
    </source>
</evidence>
<comment type="subcellular location">
    <subcellularLocation>
        <location evidence="1">Cell membrane</location>
        <topology evidence="1">Multi-pass membrane protein</topology>
    </subcellularLocation>
</comment>
<feature type="transmembrane region" description="Helical" evidence="7">
    <location>
        <begin position="240"/>
        <end position="259"/>
    </location>
</feature>
<dbReference type="Proteomes" id="UP001268819">
    <property type="component" value="Unassembled WGS sequence"/>
</dbReference>
<feature type="region of interest" description="Disordered" evidence="6">
    <location>
        <begin position="357"/>
        <end position="380"/>
    </location>
</feature>
<evidence type="ECO:0000256" key="6">
    <source>
        <dbReference type="SAM" id="MobiDB-lite"/>
    </source>
</evidence>
<gene>
    <name evidence="8" type="ORF">J2S66_004161</name>
</gene>
<feature type="transmembrane region" description="Helical" evidence="7">
    <location>
        <begin position="271"/>
        <end position="302"/>
    </location>
</feature>
<organism evidence="8 9">
    <name type="scientific">Saccharothrix longispora</name>
    <dbReference type="NCBI Taxonomy" id="33920"/>
    <lineage>
        <taxon>Bacteria</taxon>
        <taxon>Bacillati</taxon>
        <taxon>Actinomycetota</taxon>
        <taxon>Actinomycetes</taxon>
        <taxon>Pseudonocardiales</taxon>
        <taxon>Pseudonocardiaceae</taxon>
        <taxon>Saccharothrix</taxon>
    </lineage>
</organism>
<evidence type="ECO:0000256" key="5">
    <source>
        <dbReference type="ARBA" id="ARBA00023136"/>
    </source>
</evidence>
<feature type="transmembrane region" description="Helical" evidence="7">
    <location>
        <begin position="86"/>
        <end position="105"/>
    </location>
</feature>
<comment type="caution">
    <text evidence="8">The sequence shown here is derived from an EMBL/GenBank/DDBJ whole genome shotgun (WGS) entry which is preliminary data.</text>
</comment>
<evidence type="ECO:0000256" key="7">
    <source>
        <dbReference type="SAM" id="Phobius"/>
    </source>
</evidence>
<dbReference type="EMBL" id="JAVDSG010000001">
    <property type="protein sequence ID" value="MDR6595777.1"/>
    <property type="molecule type" value="Genomic_DNA"/>
</dbReference>
<protein>
    <submittedName>
        <fullName evidence="8">Branched-chain amino acid transport system permease protein</fullName>
    </submittedName>
</protein>
<dbReference type="PANTHER" id="PTHR30482:SF10">
    <property type="entry name" value="HIGH-AFFINITY BRANCHED-CHAIN AMINO ACID TRANSPORT PROTEIN BRAE"/>
    <property type="match status" value="1"/>
</dbReference>
<evidence type="ECO:0000256" key="2">
    <source>
        <dbReference type="ARBA" id="ARBA00022475"/>
    </source>
</evidence>
<evidence type="ECO:0000256" key="1">
    <source>
        <dbReference type="ARBA" id="ARBA00004651"/>
    </source>
</evidence>
<evidence type="ECO:0000256" key="4">
    <source>
        <dbReference type="ARBA" id="ARBA00022989"/>
    </source>
</evidence>
<keyword evidence="4 7" id="KW-1133">Transmembrane helix</keyword>
<reference evidence="8 9" key="1">
    <citation type="submission" date="2023-07" db="EMBL/GenBank/DDBJ databases">
        <title>Sequencing the genomes of 1000 actinobacteria strains.</title>
        <authorList>
            <person name="Klenk H.-P."/>
        </authorList>
    </citation>
    <scope>NUCLEOTIDE SEQUENCE [LARGE SCALE GENOMIC DNA]</scope>
    <source>
        <strain evidence="8 9">DSM 43749</strain>
    </source>
</reference>
<dbReference type="InterPro" id="IPR001851">
    <property type="entry name" value="ABC_transp_permease"/>
</dbReference>
<name>A0ABU1PYQ2_9PSEU</name>
<proteinExistence type="predicted"/>
<feature type="transmembrane region" description="Helical" evidence="7">
    <location>
        <begin position="111"/>
        <end position="133"/>
    </location>
</feature>
<keyword evidence="2" id="KW-1003">Cell membrane</keyword>
<feature type="transmembrane region" description="Helical" evidence="7">
    <location>
        <begin position="31"/>
        <end position="50"/>
    </location>
</feature>
<feature type="transmembrane region" description="Helical" evidence="7">
    <location>
        <begin position="191"/>
        <end position="209"/>
    </location>
</feature>
<dbReference type="Pfam" id="PF02653">
    <property type="entry name" value="BPD_transp_2"/>
    <property type="match status" value="1"/>
</dbReference>
<feature type="transmembrane region" description="Helical" evidence="7">
    <location>
        <begin position="140"/>
        <end position="158"/>
    </location>
</feature>
<sequence>MSGNSNPSRRVGALFDGARDWWATAKAWQRYALYLAALVFALILPAPWIGSFMSPGADWTSVLIFPIGTYILLAIGLNVVVGQAGLLDLGFVAFFAIGGYSVAYFGTQYGWNYWATAVFGIILAAVSGVILGAPTLRLRGDYLAIVTLGFGEIVRIVANNTDEIGGARGITNIPHPPEMFGMKFLLDPAPYYYLMVAAIAVVIVFSVRLQKSRVGRAWAAIREDEDAAELMGVPTFKFKLLAFAIGAMIGGLAGGIYAGKAVFIEPNTFPFILSATILAAVVLGGSGNLPGVMLGAFIIAWLPERFREAGWLKDLLGRDPAEYRILLFGGVLVLMMALRPEGLLPSRRRRAELQEGTGGMGAMGAEVAGPDSEASSEVSK</sequence>